<proteinExistence type="predicted"/>
<feature type="non-terminal residue" evidence="1">
    <location>
        <position position="65"/>
    </location>
</feature>
<dbReference type="AlphaFoldDB" id="A0ABD0QZ79"/>
<comment type="caution">
    <text evidence="1">The sequence shown here is derived from an EMBL/GenBank/DDBJ whole genome shotgun (WGS) entry which is preliminary data.</text>
</comment>
<protein>
    <recommendedName>
        <fullName evidence="3">Transposase</fullName>
    </recommendedName>
</protein>
<evidence type="ECO:0000313" key="2">
    <source>
        <dbReference type="Proteomes" id="UP001529510"/>
    </source>
</evidence>
<dbReference type="Proteomes" id="UP001529510">
    <property type="component" value="Unassembled WGS sequence"/>
</dbReference>
<reference evidence="1 2" key="1">
    <citation type="submission" date="2024-05" db="EMBL/GenBank/DDBJ databases">
        <title>Genome sequencing and assembly of Indian major carp, Cirrhinus mrigala (Hamilton, 1822).</title>
        <authorList>
            <person name="Mohindra V."/>
            <person name="Chowdhury L.M."/>
            <person name="Lal K."/>
            <person name="Jena J.K."/>
        </authorList>
    </citation>
    <scope>NUCLEOTIDE SEQUENCE [LARGE SCALE GENOMIC DNA]</scope>
    <source>
        <strain evidence="1">CM1030</strain>
        <tissue evidence="1">Blood</tissue>
    </source>
</reference>
<accession>A0ABD0QZ79</accession>
<evidence type="ECO:0008006" key="3">
    <source>
        <dbReference type="Google" id="ProtNLM"/>
    </source>
</evidence>
<sequence length="65" mass="7560">MEAFYSIFTTEQQDHVKSVDYLRNNHRPTQDLDSRRIFKSALMDAWMPDLMTDSMASAADSETSR</sequence>
<organism evidence="1 2">
    <name type="scientific">Cirrhinus mrigala</name>
    <name type="common">Mrigala</name>
    <dbReference type="NCBI Taxonomy" id="683832"/>
    <lineage>
        <taxon>Eukaryota</taxon>
        <taxon>Metazoa</taxon>
        <taxon>Chordata</taxon>
        <taxon>Craniata</taxon>
        <taxon>Vertebrata</taxon>
        <taxon>Euteleostomi</taxon>
        <taxon>Actinopterygii</taxon>
        <taxon>Neopterygii</taxon>
        <taxon>Teleostei</taxon>
        <taxon>Ostariophysi</taxon>
        <taxon>Cypriniformes</taxon>
        <taxon>Cyprinidae</taxon>
        <taxon>Labeoninae</taxon>
        <taxon>Labeonini</taxon>
        <taxon>Cirrhinus</taxon>
    </lineage>
</organism>
<keyword evidence="2" id="KW-1185">Reference proteome</keyword>
<dbReference type="EMBL" id="JAMKFB020000006">
    <property type="protein sequence ID" value="KAL0191542.1"/>
    <property type="molecule type" value="Genomic_DNA"/>
</dbReference>
<name>A0ABD0QZ79_CIRMR</name>
<evidence type="ECO:0000313" key="1">
    <source>
        <dbReference type="EMBL" id="KAL0191542.1"/>
    </source>
</evidence>
<gene>
    <name evidence="1" type="ORF">M9458_014240</name>
</gene>